<evidence type="ECO:0000256" key="8">
    <source>
        <dbReference type="SAM" id="Phobius"/>
    </source>
</evidence>
<keyword evidence="4 8" id="KW-0812">Transmembrane</keyword>
<keyword evidence="5 8" id="KW-1133">Transmembrane helix</keyword>
<accession>A0A0A5HQK9</accession>
<organism evidence="9 10">
    <name type="scientific">Pontibacillus marinus BH030004 = DSM 16465</name>
    <dbReference type="NCBI Taxonomy" id="1385511"/>
    <lineage>
        <taxon>Bacteria</taxon>
        <taxon>Bacillati</taxon>
        <taxon>Bacillota</taxon>
        <taxon>Bacilli</taxon>
        <taxon>Bacillales</taxon>
        <taxon>Bacillaceae</taxon>
        <taxon>Pontibacillus</taxon>
    </lineage>
</organism>
<evidence type="ECO:0000256" key="2">
    <source>
        <dbReference type="ARBA" id="ARBA00022448"/>
    </source>
</evidence>
<dbReference type="PANTHER" id="PTHR32024">
    <property type="entry name" value="TRK SYSTEM POTASSIUM UPTAKE PROTEIN TRKG-RELATED"/>
    <property type="match status" value="1"/>
</dbReference>
<evidence type="ECO:0000313" key="9">
    <source>
        <dbReference type="EMBL" id="KGX85907.1"/>
    </source>
</evidence>
<gene>
    <name evidence="9" type="ORF">N783_13020</name>
</gene>
<dbReference type="eggNOG" id="COG0168">
    <property type="taxonomic scope" value="Bacteria"/>
</dbReference>
<keyword evidence="2" id="KW-0813">Transport</keyword>
<dbReference type="OrthoDB" id="9810952at2"/>
<protein>
    <submittedName>
        <fullName evidence="9">Uncharacterized protein</fullName>
    </submittedName>
</protein>
<keyword evidence="3" id="KW-1003">Cell membrane</keyword>
<dbReference type="EMBL" id="AVPF01000035">
    <property type="protein sequence ID" value="KGX85907.1"/>
    <property type="molecule type" value="Genomic_DNA"/>
</dbReference>
<comment type="caution">
    <text evidence="9">The sequence shown here is derived from an EMBL/GenBank/DDBJ whole genome shotgun (WGS) entry which is preliminary data.</text>
</comment>
<name>A0A0A5HQK9_9BACI</name>
<dbReference type="Pfam" id="PF02386">
    <property type="entry name" value="TrkH"/>
    <property type="match status" value="1"/>
</dbReference>
<comment type="subcellular location">
    <subcellularLocation>
        <location evidence="1">Cell membrane</location>
        <topology evidence="1">Multi-pass membrane protein</topology>
    </subcellularLocation>
</comment>
<sequence>MGIFIEVCSAFGTTGLSMGITSDLSTVGKVIIIIILMFIGRIGIFSFLFLMRGNSKKDSYHQPKEKMIIG</sequence>
<evidence type="ECO:0000256" key="7">
    <source>
        <dbReference type="ARBA" id="ARBA00023136"/>
    </source>
</evidence>
<evidence type="ECO:0000256" key="4">
    <source>
        <dbReference type="ARBA" id="ARBA00022692"/>
    </source>
</evidence>
<keyword evidence="7 8" id="KW-0472">Membrane</keyword>
<evidence type="ECO:0000256" key="6">
    <source>
        <dbReference type="ARBA" id="ARBA00023065"/>
    </source>
</evidence>
<evidence type="ECO:0000256" key="5">
    <source>
        <dbReference type="ARBA" id="ARBA00022989"/>
    </source>
</evidence>
<feature type="transmembrane region" description="Helical" evidence="8">
    <location>
        <begin position="30"/>
        <end position="51"/>
    </location>
</feature>
<dbReference type="Proteomes" id="UP000030403">
    <property type="component" value="Unassembled WGS sequence"/>
</dbReference>
<dbReference type="GO" id="GO:0008324">
    <property type="term" value="F:monoatomic cation transmembrane transporter activity"/>
    <property type="evidence" value="ECO:0007669"/>
    <property type="project" value="InterPro"/>
</dbReference>
<dbReference type="PANTHER" id="PTHR32024:SF4">
    <property type="entry name" value="KTR SYSTEM POTASSIUM UPTAKE PROTEIN D"/>
    <property type="match status" value="1"/>
</dbReference>
<dbReference type="AlphaFoldDB" id="A0A0A5HQK9"/>
<evidence type="ECO:0000256" key="1">
    <source>
        <dbReference type="ARBA" id="ARBA00004651"/>
    </source>
</evidence>
<evidence type="ECO:0000313" key="10">
    <source>
        <dbReference type="Proteomes" id="UP000030403"/>
    </source>
</evidence>
<keyword evidence="6" id="KW-0406">Ion transport</keyword>
<proteinExistence type="predicted"/>
<dbReference type="InterPro" id="IPR003445">
    <property type="entry name" value="Cat_transpt"/>
</dbReference>
<dbReference type="GO" id="GO:0030001">
    <property type="term" value="P:metal ion transport"/>
    <property type="evidence" value="ECO:0007669"/>
    <property type="project" value="UniProtKB-ARBA"/>
</dbReference>
<reference evidence="9 10" key="1">
    <citation type="submission" date="2013-08" db="EMBL/GenBank/DDBJ databases">
        <authorList>
            <person name="Huang J."/>
            <person name="Wang G."/>
        </authorList>
    </citation>
    <scope>NUCLEOTIDE SEQUENCE [LARGE SCALE GENOMIC DNA]</scope>
    <source>
        <strain evidence="9 10">BH030004</strain>
    </source>
</reference>
<dbReference type="GO" id="GO:0005886">
    <property type="term" value="C:plasma membrane"/>
    <property type="evidence" value="ECO:0007669"/>
    <property type="project" value="UniProtKB-SubCell"/>
</dbReference>
<keyword evidence="10" id="KW-1185">Reference proteome</keyword>
<evidence type="ECO:0000256" key="3">
    <source>
        <dbReference type="ARBA" id="ARBA00022475"/>
    </source>
</evidence>